<accession>A0ABV1HX71</accession>
<organism evidence="2 3">
    <name type="scientific">Hominiventricola aquisgranensis</name>
    <dbReference type="NCBI Taxonomy" id="3133164"/>
    <lineage>
        <taxon>Bacteria</taxon>
        <taxon>Bacillati</taxon>
        <taxon>Bacillota</taxon>
        <taxon>Clostridia</taxon>
        <taxon>Lachnospirales</taxon>
        <taxon>Lachnospiraceae</taxon>
        <taxon>Hominiventricola</taxon>
    </lineage>
</organism>
<dbReference type="SUPFAM" id="SSF52540">
    <property type="entry name" value="P-loop containing nucleoside triphosphate hydrolases"/>
    <property type="match status" value="1"/>
</dbReference>
<keyword evidence="3" id="KW-1185">Reference proteome</keyword>
<proteinExistence type="predicted"/>
<evidence type="ECO:0000313" key="3">
    <source>
        <dbReference type="Proteomes" id="UP001470288"/>
    </source>
</evidence>
<dbReference type="RefSeq" id="WP_349143559.1">
    <property type="nucleotide sequence ID" value="NZ_JBBMFC010000002.1"/>
</dbReference>
<dbReference type="InterPro" id="IPR003959">
    <property type="entry name" value="ATPase_AAA_core"/>
</dbReference>
<gene>
    <name evidence="2" type="ORF">WMO62_01420</name>
</gene>
<dbReference type="PANTHER" id="PTHR40396">
    <property type="entry name" value="ATPASE-LIKE PROTEIN"/>
    <property type="match status" value="1"/>
</dbReference>
<dbReference type="Pfam" id="PF13304">
    <property type="entry name" value="AAA_21"/>
    <property type="match status" value="1"/>
</dbReference>
<feature type="domain" description="ATPase AAA-type core" evidence="1">
    <location>
        <begin position="280"/>
        <end position="394"/>
    </location>
</feature>
<comment type="caution">
    <text evidence="2">The sequence shown here is derived from an EMBL/GenBank/DDBJ whole genome shotgun (WGS) entry which is preliminary data.</text>
</comment>
<protein>
    <submittedName>
        <fullName evidence="2">AAA family ATPase</fullName>
    </submittedName>
</protein>
<dbReference type="Gene3D" id="3.40.50.300">
    <property type="entry name" value="P-loop containing nucleotide triphosphate hydrolases"/>
    <property type="match status" value="1"/>
</dbReference>
<dbReference type="PANTHER" id="PTHR40396:SF1">
    <property type="entry name" value="ATPASE AAA-TYPE CORE DOMAIN-CONTAINING PROTEIN"/>
    <property type="match status" value="1"/>
</dbReference>
<evidence type="ECO:0000313" key="2">
    <source>
        <dbReference type="EMBL" id="MEQ2577497.1"/>
    </source>
</evidence>
<evidence type="ECO:0000259" key="1">
    <source>
        <dbReference type="Pfam" id="PF13304"/>
    </source>
</evidence>
<name>A0ABV1HX71_9FIRM</name>
<dbReference type="Proteomes" id="UP001470288">
    <property type="component" value="Unassembled WGS sequence"/>
</dbReference>
<dbReference type="EMBL" id="JBBMFC010000002">
    <property type="protein sequence ID" value="MEQ2577497.1"/>
    <property type="molecule type" value="Genomic_DNA"/>
</dbReference>
<reference evidence="2 3" key="1">
    <citation type="submission" date="2024-03" db="EMBL/GenBank/DDBJ databases">
        <title>Human intestinal bacterial collection.</title>
        <authorList>
            <person name="Pauvert C."/>
            <person name="Hitch T.C.A."/>
            <person name="Clavel T."/>
        </authorList>
    </citation>
    <scope>NUCLEOTIDE SEQUENCE [LARGE SCALE GENOMIC DNA]</scope>
    <source>
        <strain evidence="2 3">CLA-AA-H78B</strain>
    </source>
</reference>
<dbReference type="InterPro" id="IPR027417">
    <property type="entry name" value="P-loop_NTPase"/>
</dbReference>
<sequence>MMENAYLVSYSVKGIKNIDTLVTLSFYKKTIEKDLDVQNYNIKGIYGVNGSGKSGIIMSVKILKNLIWDSSYLNNPIIQKNLEEIVNKRTKELFIQLDYLMKMGKTVEYFRYEITLSKDENEKYVISHEQLLSRNAFSKKEEMETIFRISNGEIISLYEKEKENEISKTVYQKTMNLLSSSTMSSLFVEKIFKMFYDNDQGKNSLLFFKLAILCFLGKNLHVYMDESDNHREYVVRNSIEHPEDLKKYNTEINLMINRLWKPNNDFREVLSVSGNVVNKSMYQHFEKIVDGLFEFLHIFKPDLKKIEIEKKENKDVFICDLIMVYDSYKIHAEFESTGIKKLIRLFGYLKEMVQGGIVFIDELDSNLHDVYLCALLEYLMEYGEGQLCFTTHNVGPMDVLKQRKKSIDFLSEDHKIYSWRKNGNYSPSKLYRSGMIEGSPFNIDSIDFIGAFGLDGEDE</sequence>